<accession>A0A919VBX2</accession>
<comment type="caution">
    <text evidence="1">The sequence shown here is derived from an EMBL/GenBank/DDBJ whole genome shotgun (WGS) entry which is preliminary data.</text>
</comment>
<evidence type="ECO:0000313" key="1">
    <source>
        <dbReference type="EMBL" id="GII96992.1"/>
    </source>
</evidence>
<gene>
    <name evidence="1" type="ORF">Ssi02_72230</name>
</gene>
<organism evidence="1 2">
    <name type="scientific">Sinosporangium siamense</name>
    <dbReference type="NCBI Taxonomy" id="1367973"/>
    <lineage>
        <taxon>Bacteria</taxon>
        <taxon>Bacillati</taxon>
        <taxon>Actinomycetota</taxon>
        <taxon>Actinomycetes</taxon>
        <taxon>Streptosporangiales</taxon>
        <taxon>Streptosporangiaceae</taxon>
        <taxon>Sinosporangium</taxon>
    </lineage>
</organism>
<reference evidence="1" key="1">
    <citation type="submission" date="2021-01" db="EMBL/GenBank/DDBJ databases">
        <title>Whole genome shotgun sequence of Sinosporangium siamense NBRC 109515.</title>
        <authorList>
            <person name="Komaki H."/>
            <person name="Tamura T."/>
        </authorList>
    </citation>
    <scope>NUCLEOTIDE SEQUENCE</scope>
    <source>
        <strain evidence="1">NBRC 109515</strain>
    </source>
</reference>
<protein>
    <submittedName>
        <fullName evidence="1">Uncharacterized protein</fullName>
    </submittedName>
</protein>
<name>A0A919VBX2_9ACTN</name>
<dbReference type="Proteomes" id="UP000606172">
    <property type="component" value="Unassembled WGS sequence"/>
</dbReference>
<sequence length="71" mass="7389">MRKVEPSNDQVPSRVVISAMGSMLFGWITIECVQKASESGGRPTADLRVAGFAVPLPGAPWTAAADLAFGA</sequence>
<proteinExistence type="predicted"/>
<dbReference type="EMBL" id="BOOW01000053">
    <property type="protein sequence ID" value="GII96992.1"/>
    <property type="molecule type" value="Genomic_DNA"/>
</dbReference>
<dbReference type="AlphaFoldDB" id="A0A919VBX2"/>
<keyword evidence="2" id="KW-1185">Reference proteome</keyword>
<evidence type="ECO:0000313" key="2">
    <source>
        <dbReference type="Proteomes" id="UP000606172"/>
    </source>
</evidence>